<evidence type="ECO:0000256" key="5">
    <source>
        <dbReference type="ARBA" id="ARBA00022781"/>
    </source>
</evidence>
<feature type="coiled-coil region" evidence="15">
    <location>
        <begin position="48"/>
        <end position="123"/>
    </location>
</feature>
<dbReference type="Pfam" id="PF00430">
    <property type="entry name" value="ATP-synt_B"/>
    <property type="match status" value="1"/>
</dbReference>
<dbReference type="GO" id="GO:0005886">
    <property type="term" value="C:plasma membrane"/>
    <property type="evidence" value="ECO:0007669"/>
    <property type="project" value="UniProtKB-SubCell"/>
</dbReference>
<evidence type="ECO:0000256" key="12">
    <source>
        <dbReference type="ARBA" id="ARBA00037847"/>
    </source>
</evidence>
<dbReference type="Proteomes" id="UP001302429">
    <property type="component" value="Chromosome"/>
</dbReference>
<keyword evidence="3 13" id="KW-0138">CF(0)</keyword>
<comment type="function">
    <text evidence="10 13">F(1)F(0) ATP synthase produces ATP from ADP in the presence of a proton or sodium gradient. F-type ATPases consist of two structural domains, F(1) containing the extramembraneous catalytic core and F(0) containing the membrane proton channel, linked together by a central stalk and a peripheral stalk. During catalysis, ATP synthesis in the catalytic domain of F(1) is coupled via a rotary mechanism of the central stalk subunits to proton translocation.</text>
</comment>
<dbReference type="EMBL" id="CP136594">
    <property type="protein sequence ID" value="WOE73854.1"/>
    <property type="molecule type" value="Genomic_DNA"/>
</dbReference>
<evidence type="ECO:0000256" key="13">
    <source>
        <dbReference type="HAMAP-Rule" id="MF_01398"/>
    </source>
</evidence>
<organism evidence="16 17">
    <name type="scientific">Alterisphingorhabdus coralli</name>
    <dbReference type="NCBI Taxonomy" id="3071408"/>
    <lineage>
        <taxon>Bacteria</taxon>
        <taxon>Pseudomonadati</taxon>
        <taxon>Pseudomonadota</taxon>
        <taxon>Alphaproteobacteria</taxon>
        <taxon>Sphingomonadales</taxon>
        <taxon>Sphingomonadaceae</taxon>
        <taxon>Alterisphingorhabdus (ex Yan et al. 2024)</taxon>
    </lineage>
</organism>
<protein>
    <recommendedName>
        <fullName evidence="13">ATP synthase subunit b</fullName>
    </recommendedName>
    <alternativeName>
        <fullName evidence="13">ATP synthase F(0) sector subunit b</fullName>
    </alternativeName>
    <alternativeName>
        <fullName evidence="13">ATPase subunit I</fullName>
    </alternativeName>
    <alternativeName>
        <fullName evidence="13">F-type ATPase subunit b</fullName>
        <shortName evidence="13">F-ATPase subunit b</shortName>
    </alternativeName>
</protein>
<evidence type="ECO:0000256" key="1">
    <source>
        <dbReference type="ARBA" id="ARBA00005513"/>
    </source>
</evidence>
<evidence type="ECO:0000256" key="3">
    <source>
        <dbReference type="ARBA" id="ARBA00022547"/>
    </source>
</evidence>
<evidence type="ECO:0000256" key="8">
    <source>
        <dbReference type="ARBA" id="ARBA00023136"/>
    </source>
</evidence>
<evidence type="ECO:0000256" key="6">
    <source>
        <dbReference type="ARBA" id="ARBA00022989"/>
    </source>
</evidence>
<name>A0AA97F3Y1_9SPHN</name>
<dbReference type="GO" id="GO:0045259">
    <property type="term" value="C:proton-transporting ATP synthase complex"/>
    <property type="evidence" value="ECO:0007669"/>
    <property type="project" value="UniProtKB-KW"/>
</dbReference>
<keyword evidence="8 13" id="KW-0472">Membrane</keyword>
<dbReference type="InterPro" id="IPR050059">
    <property type="entry name" value="ATP_synthase_B_chain"/>
</dbReference>
<evidence type="ECO:0000256" key="7">
    <source>
        <dbReference type="ARBA" id="ARBA00023065"/>
    </source>
</evidence>
<evidence type="ECO:0000256" key="15">
    <source>
        <dbReference type="SAM" id="Coils"/>
    </source>
</evidence>
<evidence type="ECO:0000256" key="9">
    <source>
        <dbReference type="ARBA" id="ARBA00023310"/>
    </source>
</evidence>
<evidence type="ECO:0000313" key="16">
    <source>
        <dbReference type="EMBL" id="WOE73854.1"/>
    </source>
</evidence>
<reference evidence="16 17" key="1">
    <citation type="submission" date="2023-10" db="EMBL/GenBank/DDBJ databases">
        <title>Complete genome sequence of a Sphingomonadaceae bacterium.</title>
        <authorList>
            <person name="Yan C."/>
        </authorList>
    </citation>
    <scope>NUCLEOTIDE SEQUENCE [LARGE SCALE GENOMIC DNA]</scope>
    <source>
        <strain evidence="16 17">SCSIO 66989</strain>
    </source>
</reference>
<comment type="subcellular location">
    <subcellularLocation>
        <location evidence="13">Cell membrane</location>
        <topology evidence="13">Single-pass membrane protein</topology>
    </subcellularLocation>
    <subcellularLocation>
        <location evidence="12">Endomembrane system</location>
        <topology evidence="12">Single-pass membrane protein</topology>
    </subcellularLocation>
</comment>
<keyword evidence="2 13" id="KW-0813">Transport</keyword>
<dbReference type="AlphaFoldDB" id="A0AA97F3Y1"/>
<dbReference type="CDD" id="cd06503">
    <property type="entry name" value="ATP-synt_Fo_b"/>
    <property type="match status" value="1"/>
</dbReference>
<sequence length="157" mass="17265">MTTYGSQFFWLVITFGIVYLVIGRGMLPKIQGTVEMREKRISDDVEAARLAHKKADELEEEYKTKQADARSEAQAVIAAAKDKAAKNAEKRLRDADKRVASKLEEAEKDIEEQRVAAMAELQDVAAEATQSIFAKLTGSKVTKAEARSAVKGAMTDA</sequence>
<keyword evidence="6 13" id="KW-1133">Transmembrane helix</keyword>
<gene>
    <name evidence="13" type="primary">atpF</name>
    <name evidence="16" type="ORF">RB602_08215</name>
</gene>
<keyword evidence="7 13" id="KW-0406">Ion transport</keyword>
<evidence type="ECO:0000256" key="2">
    <source>
        <dbReference type="ARBA" id="ARBA00022448"/>
    </source>
</evidence>
<dbReference type="KEGG" id="acoa:RB602_08215"/>
<dbReference type="GO" id="GO:0046961">
    <property type="term" value="F:proton-transporting ATPase activity, rotational mechanism"/>
    <property type="evidence" value="ECO:0007669"/>
    <property type="project" value="TreeGrafter"/>
</dbReference>
<evidence type="ECO:0000256" key="11">
    <source>
        <dbReference type="ARBA" id="ARBA00025614"/>
    </source>
</evidence>
<dbReference type="PANTHER" id="PTHR33445">
    <property type="entry name" value="ATP SYNTHASE SUBUNIT B', CHLOROPLASTIC"/>
    <property type="match status" value="1"/>
</dbReference>
<accession>A0AA97F3Y1</accession>
<proteinExistence type="inferred from homology"/>
<keyword evidence="13" id="KW-1003">Cell membrane</keyword>
<dbReference type="PANTHER" id="PTHR33445:SF1">
    <property type="entry name" value="ATP SYNTHASE SUBUNIT B"/>
    <property type="match status" value="1"/>
</dbReference>
<keyword evidence="17" id="KW-1185">Reference proteome</keyword>
<comment type="function">
    <text evidence="11">Component of the F(0) channel, it forms part of the peripheral stalk, linking F(1) to F(0). The b'-subunit is a diverged and duplicated form of b found in plants and photosynthetic bacteria.</text>
</comment>
<keyword evidence="4 13" id="KW-0812">Transmembrane</keyword>
<dbReference type="HAMAP" id="MF_01398">
    <property type="entry name" value="ATP_synth_b_bprime"/>
    <property type="match status" value="1"/>
</dbReference>
<evidence type="ECO:0000256" key="14">
    <source>
        <dbReference type="RuleBase" id="RU003848"/>
    </source>
</evidence>
<dbReference type="GO" id="GO:0012505">
    <property type="term" value="C:endomembrane system"/>
    <property type="evidence" value="ECO:0007669"/>
    <property type="project" value="UniProtKB-SubCell"/>
</dbReference>
<comment type="similarity">
    <text evidence="1 13 14">Belongs to the ATPase B chain family.</text>
</comment>
<dbReference type="InterPro" id="IPR002146">
    <property type="entry name" value="ATP_synth_b/b'su_bac/chlpt"/>
</dbReference>
<evidence type="ECO:0000313" key="17">
    <source>
        <dbReference type="Proteomes" id="UP001302429"/>
    </source>
</evidence>
<feature type="transmembrane region" description="Helical" evidence="13">
    <location>
        <begin position="6"/>
        <end position="27"/>
    </location>
</feature>
<comment type="subunit">
    <text evidence="13">F-type ATPases have 2 components, F(1) - the catalytic core - and F(0) - the membrane proton channel. F(1) has five subunits: alpha(3), beta(3), gamma(1), delta(1), epsilon(1). F(0) has three main subunits: a(1), b(2) and c(10-14). The alpha and beta chains form an alternating ring which encloses part of the gamma chain. F(1) is attached to F(0) by a central stalk formed by the gamma and epsilon chains, while a peripheral stalk is formed by the delta and b chains.</text>
</comment>
<keyword evidence="15" id="KW-0175">Coiled coil</keyword>
<dbReference type="RefSeq" id="WP_317080078.1">
    <property type="nucleotide sequence ID" value="NZ_CP136594.1"/>
</dbReference>
<evidence type="ECO:0000256" key="10">
    <source>
        <dbReference type="ARBA" id="ARBA00025198"/>
    </source>
</evidence>
<evidence type="ECO:0000256" key="4">
    <source>
        <dbReference type="ARBA" id="ARBA00022692"/>
    </source>
</evidence>
<keyword evidence="9 13" id="KW-0066">ATP synthesis</keyword>
<dbReference type="GO" id="GO:0046933">
    <property type="term" value="F:proton-transporting ATP synthase activity, rotational mechanism"/>
    <property type="evidence" value="ECO:0007669"/>
    <property type="project" value="UniProtKB-UniRule"/>
</dbReference>
<keyword evidence="5 13" id="KW-0375">Hydrogen ion transport</keyword>